<keyword evidence="3 6" id="KW-0812">Transmembrane</keyword>
<dbReference type="AlphaFoldDB" id="A0A8H7QRV4"/>
<comment type="caution">
    <text evidence="6">Lacks conserved residue(s) required for the propagation of feature annotation.</text>
</comment>
<keyword evidence="5 6" id="KW-0472">Membrane</keyword>
<name>A0A8H7QRV4_9FUNG</name>
<evidence type="ECO:0000256" key="3">
    <source>
        <dbReference type="ARBA" id="ARBA00022692"/>
    </source>
</evidence>
<keyword evidence="8" id="KW-1185">Reference proteome</keyword>
<evidence type="ECO:0000256" key="4">
    <source>
        <dbReference type="ARBA" id="ARBA00022989"/>
    </source>
</evidence>
<dbReference type="EMBL" id="JAEPRD010000125">
    <property type="protein sequence ID" value="KAG2197612.1"/>
    <property type="molecule type" value="Genomic_DNA"/>
</dbReference>
<keyword evidence="4 6" id="KW-1133">Transmembrane helix</keyword>
<dbReference type="InterPro" id="IPR004345">
    <property type="entry name" value="TB2_DP1_HVA22"/>
</dbReference>
<dbReference type="PANTHER" id="PTHR12300:SF161">
    <property type="entry name" value="RECEPTOR EXPRESSION-ENHANCING PROTEIN"/>
    <property type="match status" value="1"/>
</dbReference>
<feature type="transmembrane region" description="Helical" evidence="6">
    <location>
        <begin position="52"/>
        <end position="79"/>
    </location>
</feature>
<comment type="caution">
    <text evidence="7">The sequence shown here is derived from an EMBL/GenBank/DDBJ whole genome shotgun (WGS) entry which is preliminary data.</text>
</comment>
<dbReference type="Pfam" id="PF03134">
    <property type="entry name" value="TB2_DP1_HVA22"/>
    <property type="match status" value="1"/>
</dbReference>
<evidence type="ECO:0000256" key="1">
    <source>
        <dbReference type="ARBA" id="ARBA00004141"/>
    </source>
</evidence>
<gene>
    <name evidence="7" type="ORF">INT47_006675</name>
</gene>
<evidence type="ECO:0000256" key="2">
    <source>
        <dbReference type="ARBA" id="ARBA00008573"/>
    </source>
</evidence>
<reference evidence="7" key="1">
    <citation type="submission" date="2020-12" db="EMBL/GenBank/DDBJ databases">
        <title>Metabolic potential, ecology and presence of endohyphal bacteria is reflected in genomic diversity of Mucoromycotina.</title>
        <authorList>
            <person name="Muszewska A."/>
            <person name="Okrasinska A."/>
            <person name="Steczkiewicz K."/>
            <person name="Drgas O."/>
            <person name="Orlowska M."/>
            <person name="Perlinska-Lenart U."/>
            <person name="Aleksandrzak-Piekarczyk T."/>
            <person name="Szatraj K."/>
            <person name="Zielenkiewicz U."/>
            <person name="Pilsyk S."/>
            <person name="Malc E."/>
            <person name="Mieczkowski P."/>
            <person name="Kruszewska J.S."/>
            <person name="Biernat P."/>
            <person name="Pawlowska J."/>
        </authorList>
    </citation>
    <scope>NUCLEOTIDE SEQUENCE</scope>
    <source>
        <strain evidence="7">WA0000017839</strain>
    </source>
</reference>
<dbReference type="GO" id="GO:0016020">
    <property type="term" value="C:membrane"/>
    <property type="evidence" value="ECO:0007669"/>
    <property type="project" value="UniProtKB-SubCell"/>
</dbReference>
<dbReference type="PANTHER" id="PTHR12300">
    <property type="entry name" value="HVA22-LIKE PROTEINS"/>
    <property type="match status" value="1"/>
</dbReference>
<evidence type="ECO:0000256" key="5">
    <source>
        <dbReference type="ARBA" id="ARBA00023136"/>
    </source>
</evidence>
<organism evidence="7 8">
    <name type="scientific">Mucor saturninus</name>
    <dbReference type="NCBI Taxonomy" id="64648"/>
    <lineage>
        <taxon>Eukaryota</taxon>
        <taxon>Fungi</taxon>
        <taxon>Fungi incertae sedis</taxon>
        <taxon>Mucoromycota</taxon>
        <taxon>Mucoromycotina</taxon>
        <taxon>Mucoromycetes</taxon>
        <taxon>Mucorales</taxon>
        <taxon>Mucorineae</taxon>
        <taxon>Mucoraceae</taxon>
        <taxon>Mucor</taxon>
    </lineage>
</organism>
<proteinExistence type="inferred from homology"/>
<comment type="similarity">
    <text evidence="2 6">Belongs to the DP1 family.</text>
</comment>
<evidence type="ECO:0000313" key="7">
    <source>
        <dbReference type="EMBL" id="KAG2197612.1"/>
    </source>
</evidence>
<dbReference type="OrthoDB" id="10009287at2759"/>
<evidence type="ECO:0000313" key="8">
    <source>
        <dbReference type="Proteomes" id="UP000603453"/>
    </source>
</evidence>
<feature type="transmembrane region" description="Helical" evidence="6">
    <location>
        <begin position="103"/>
        <end position="123"/>
    </location>
</feature>
<accession>A0A8H7QRV4</accession>
<dbReference type="Proteomes" id="UP000603453">
    <property type="component" value="Unassembled WGS sequence"/>
</dbReference>
<evidence type="ECO:0000256" key="6">
    <source>
        <dbReference type="RuleBase" id="RU362006"/>
    </source>
</evidence>
<sequence>MLQSLICEQAPKPQHDTTLWTQLISSVQETCRYQLEQYQVTDQLAKLSKPPVAIGTFLALMVFLQFGGHILTNVISWAYPGKKAYASFLAIESPSTDDDTQWLIYWTVIGFVRLGIYFLDVFLSWSSVYYTCKTLVILWLVLPQFKGAETVYAYVLRPYLLKAEPEIESSIKNISDKFSFSLFSRGKITIGK</sequence>
<comment type="subcellular location">
    <subcellularLocation>
        <location evidence="1 6">Membrane</location>
        <topology evidence="1 6">Multi-pass membrane protein</topology>
    </subcellularLocation>
</comment>
<protein>
    <recommendedName>
        <fullName evidence="6">Protein YOP1</fullName>
    </recommendedName>
</protein>